<reference evidence="15 16" key="1">
    <citation type="submission" date="2016-07" db="EMBL/GenBank/DDBJ databases">
        <title>Pervasive Adenine N6-methylation of Active Genes in Fungi.</title>
        <authorList>
            <consortium name="DOE Joint Genome Institute"/>
            <person name="Mondo S.J."/>
            <person name="Dannebaum R.O."/>
            <person name="Kuo R.C."/>
            <person name="Labutti K."/>
            <person name="Haridas S."/>
            <person name="Kuo A."/>
            <person name="Salamov A."/>
            <person name="Ahrendt S.R."/>
            <person name="Lipzen A."/>
            <person name="Sullivan W."/>
            <person name="Andreopoulos W.B."/>
            <person name="Clum A."/>
            <person name="Lindquist E."/>
            <person name="Daum C."/>
            <person name="Ramamoorthy G.K."/>
            <person name="Gryganskyi A."/>
            <person name="Culley D."/>
            <person name="Magnuson J.K."/>
            <person name="James T.Y."/>
            <person name="O'Malley M.A."/>
            <person name="Stajich J.E."/>
            <person name="Spatafora J.W."/>
            <person name="Visel A."/>
            <person name="Grigoriev I.V."/>
        </authorList>
    </citation>
    <scope>NUCLEOTIDE SEQUENCE [LARGE SCALE GENOMIC DNA]</scope>
    <source>
        <strain evidence="15 16">NRRL 1336</strain>
    </source>
</reference>
<proteinExistence type="inferred from homology"/>
<dbReference type="PANTHER" id="PTHR47966:SF65">
    <property type="entry name" value="ASPARTIC-TYPE ENDOPEPTIDASE"/>
    <property type="match status" value="1"/>
</dbReference>
<keyword evidence="16" id="KW-1185">Reference proteome</keyword>
<feature type="compositionally biased region" description="Low complexity" evidence="11">
    <location>
        <begin position="312"/>
        <end position="330"/>
    </location>
</feature>
<organism evidence="15 16">
    <name type="scientific">Absidia repens</name>
    <dbReference type="NCBI Taxonomy" id="90262"/>
    <lineage>
        <taxon>Eukaryota</taxon>
        <taxon>Fungi</taxon>
        <taxon>Fungi incertae sedis</taxon>
        <taxon>Mucoromycota</taxon>
        <taxon>Mucoromycotina</taxon>
        <taxon>Mucoromycetes</taxon>
        <taxon>Mucorales</taxon>
        <taxon>Cunninghamellaceae</taxon>
        <taxon>Absidia</taxon>
    </lineage>
</organism>
<evidence type="ECO:0000256" key="2">
    <source>
        <dbReference type="ARBA" id="ARBA00022670"/>
    </source>
</evidence>
<sequence>MQLSYICTLLLTTTMALLQVDAAAISDSTNSLLRAPILRKSSRAEYLASSIEKRKRSLDKRDPFQAALYNDDGSQYLIEIGVGTPAQNFTVTLDTGSADLWIPSTACPSNTCPYTRFDSSASSTFKNSNTPFSIQYGIGAVNGTYSTDTVTIAGAQVTNQQFGLASSTSDILTTGESMGGPGSGVPSENSTSGSDKPTGNGILGLGYPSLTASTSNGRSSSYNPTVFNMVDQKVIANPIFSIYMNKESEAGWAGEVIFGGTDQSKYTGDLVYLPVAPLSAAGSSSRGNYYYWMVYGQGIAVKGTGSNDTDRSYSFSGGSSSSSSSSSSNSGVGAFILDTGTTLTYLPEQITQSIISSVAGGSSGYKLDVQSQIYYIDCTKASSSATVELQMSQSSEVSSNPVTLSVPVSNLVIPLDADTADQARLCMFGIAPMQASSQGGIGSSMLLIGDSFLRAAYMVFDMGQNRIGLAAANGLGGAVNGVSSPSSDSISIEPVFILPFVLISLTSLVFVLFA</sequence>
<feature type="transmembrane region" description="Helical" evidence="12">
    <location>
        <begin position="495"/>
        <end position="513"/>
    </location>
</feature>
<protein>
    <submittedName>
        <fullName evidence="15">Aspartic peptidase domain-containing protein</fullName>
    </submittedName>
</protein>
<dbReference type="OrthoDB" id="771136at2759"/>
<evidence type="ECO:0000256" key="9">
    <source>
        <dbReference type="PIRSR" id="PIRSR601461-2"/>
    </source>
</evidence>
<feature type="disulfide bond" evidence="9">
    <location>
        <begin position="378"/>
        <end position="426"/>
    </location>
</feature>
<evidence type="ECO:0000256" key="10">
    <source>
        <dbReference type="RuleBase" id="RU000454"/>
    </source>
</evidence>
<evidence type="ECO:0000259" key="14">
    <source>
        <dbReference type="PROSITE" id="PS51767"/>
    </source>
</evidence>
<keyword evidence="7 9" id="KW-1015">Disulfide bond</keyword>
<keyword evidence="6" id="KW-0865">Zymogen</keyword>
<feature type="domain" description="Peptidase A1" evidence="14">
    <location>
        <begin position="76"/>
        <end position="470"/>
    </location>
</feature>
<feature type="active site" evidence="8">
    <location>
        <position position="338"/>
    </location>
</feature>
<feature type="signal peptide" evidence="13">
    <location>
        <begin position="1"/>
        <end position="22"/>
    </location>
</feature>
<evidence type="ECO:0000256" key="5">
    <source>
        <dbReference type="ARBA" id="ARBA00022801"/>
    </source>
</evidence>
<dbReference type="InterPro" id="IPR033121">
    <property type="entry name" value="PEPTIDASE_A1"/>
</dbReference>
<keyword evidence="4 10" id="KW-0064">Aspartyl protease</keyword>
<dbReference type="PROSITE" id="PS00141">
    <property type="entry name" value="ASP_PROTEASE"/>
    <property type="match status" value="2"/>
</dbReference>
<keyword evidence="12" id="KW-0472">Membrane</keyword>
<dbReference type="FunFam" id="2.40.70.10:FF:000008">
    <property type="entry name" value="Cathepsin D"/>
    <property type="match status" value="1"/>
</dbReference>
<dbReference type="Pfam" id="PF00026">
    <property type="entry name" value="Asp"/>
    <property type="match status" value="1"/>
</dbReference>
<dbReference type="PRINTS" id="PR00792">
    <property type="entry name" value="PEPSIN"/>
</dbReference>
<evidence type="ECO:0000256" key="12">
    <source>
        <dbReference type="SAM" id="Phobius"/>
    </source>
</evidence>
<dbReference type="Proteomes" id="UP000193560">
    <property type="component" value="Unassembled WGS sequence"/>
</dbReference>
<dbReference type="Gene3D" id="2.40.70.10">
    <property type="entry name" value="Acid Proteases"/>
    <property type="match status" value="2"/>
</dbReference>
<dbReference type="GO" id="GO:0006508">
    <property type="term" value="P:proteolysis"/>
    <property type="evidence" value="ECO:0007669"/>
    <property type="project" value="UniProtKB-KW"/>
</dbReference>
<keyword evidence="5 10" id="KW-0378">Hydrolase</keyword>
<dbReference type="SUPFAM" id="SSF50630">
    <property type="entry name" value="Acid proteases"/>
    <property type="match status" value="1"/>
</dbReference>
<feature type="region of interest" description="Disordered" evidence="11">
    <location>
        <begin position="310"/>
        <end position="330"/>
    </location>
</feature>
<name>A0A1X2IRD9_9FUNG</name>
<evidence type="ECO:0000256" key="7">
    <source>
        <dbReference type="ARBA" id="ARBA00023157"/>
    </source>
</evidence>
<gene>
    <name evidence="15" type="ORF">BCR42DRAFT_406837</name>
</gene>
<dbReference type="InterPro" id="IPR001461">
    <property type="entry name" value="Aspartic_peptidase_A1"/>
</dbReference>
<evidence type="ECO:0000256" key="3">
    <source>
        <dbReference type="ARBA" id="ARBA00022729"/>
    </source>
</evidence>
<feature type="active site" evidence="8">
    <location>
        <position position="94"/>
    </location>
</feature>
<dbReference type="InterPro" id="IPR034164">
    <property type="entry name" value="Pepsin-like_dom"/>
</dbReference>
<feature type="disulfide bond" evidence="9">
    <location>
        <begin position="107"/>
        <end position="112"/>
    </location>
</feature>
<comment type="caution">
    <text evidence="15">The sequence shown here is derived from an EMBL/GenBank/DDBJ whole genome shotgun (WGS) entry which is preliminary data.</text>
</comment>
<evidence type="ECO:0000256" key="8">
    <source>
        <dbReference type="PIRSR" id="PIRSR601461-1"/>
    </source>
</evidence>
<evidence type="ECO:0000256" key="6">
    <source>
        <dbReference type="ARBA" id="ARBA00023145"/>
    </source>
</evidence>
<feature type="compositionally biased region" description="Polar residues" evidence="11">
    <location>
        <begin position="186"/>
        <end position="197"/>
    </location>
</feature>
<feature type="region of interest" description="Disordered" evidence="11">
    <location>
        <begin position="173"/>
        <end position="198"/>
    </location>
</feature>
<dbReference type="CDD" id="cd05471">
    <property type="entry name" value="pepsin_like"/>
    <property type="match status" value="1"/>
</dbReference>
<dbReference type="InterPro" id="IPR021109">
    <property type="entry name" value="Peptidase_aspartic_dom_sf"/>
</dbReference>
<keyword evidence="2 10" id="KW-0645">Protease</keyword>
<evidence type="ECO:0000256" key="11">
    <source>
        <dbReference type="SAM" id="MobiDB-lite"/>
    </source>
</evidence>
<evidence type="ECO:0000256" key="4">
    <source>
        <dbReference type="ARBA" id="ARBA00022750"/>
    </source>
</evidence>
<evidence type="ECO:0000313" key="16">
    <source>
        <dbReference type="Proteomes" id="UP000193560"/>
    </source>
</evidence>
<accession>A0A1X2IRD9</accession>
<feature type="chain" id="PRO_5010879445" evidence="13">
    <location>
        <begin position="23"/>
        <end position="514"/>
    </location>
</feature>
<comment type="similarity">
    <text evidence="1 10">Belongs to the peptidase A1 family.</text>
</comment>
<dbReference type="EMBL" id="MCGE01000005">
    <property type="protein sequence ID" value="ORZ21107.1"/>
    <property type="molecule type" value="Genomic_DNA"/>
</dbReference>
<evidence type="ECO:0000256" key="1">
    <source>
        <dbReference type="ARBA" id="ARBA00007447"/>
    </source>
</evidence>
<dbReference type="PROSITE" id="PS51767">
    <property type="entry name" value="PEPTIDASE_A1"/>
    <property type="match status" value="1"/>
</dbReference>
<keyword evidence="12" id="KW-0812">Transmembrane</keyword>
<dbReference type="GO" id="GO:0004190">
    <property type="term" value="F:aspartic-type endopeptidase activity"/>
    <property type="evidence" value="ECO:0007669"/>
    <property type="project" value="UniProtKB-KW"/>
</dbReference>
<dbReference type="STRING" id="90262.A0A1X2IRD9"/>
<evidence type="ECO:0000313" key="15">
    <source>
        <dbReference type="EMBL" id="ORZ21107.1"/>
    </source>
</evidence>
<dbReference type="PANTHER" id="PTHR47966">
    <property type="entry name" value="BETA-SITE APP-CLEAVING ENZYME, ISOFORM A-RELATED"/>
    <property type="match status" value="1"/>
</dbReference>
<dbReference type="InterPro" id="IPR001969">
    <property type="entry name" value="Aspartic_peptidase_AS"/>
</dbReference>
<evidence type="ECO:0000256" key="13">
    <source>
        <dbReference type="SAM" id="SignalP"/>
    </source>
</evidence>
<dbReference type="AlphaFoldDB" id="A0A1X2IRD9"/>
<keyword evidence="3 13" id="KW-0732">Signal</keyword>
<keyword evidence="12" id="KW-1133">Transmembrane helix</keyword>